<keyword evidence="2" id="KW-1185">Reference proteome</keyword>
<reference evidence="1" key="1">
    <citation type="submission" date="2015-02" db="EMBL/GenBank/DDBJ databases">
        <title>A novel member of the family Ruminococcaceae isolated from human feces.</title>
        <authorList>
            <person name="Shkoporov A.N."/>
            <person name="Chaplin A.V."/>
            <person name="Motuzova O.V."/>
            <person name="Kafarskaia L.I."/>
            <person name="Khokhlova E.V."/>
            <person name="Efimov B.A."/>
        </authorList>
    </citation>
    <scope>NUCLEOTIDE SEQUENCE [LARGE SCALE GENOMIC DNA]</scope>
    <source>
        <strain evidence="1">585-1</strain>
    </source>
</reference>
<sequence>MNFNSMLAILLALIAGVMAYQILDYEKERIYTTTGKHVDFKGVFKYIVDDILLTLGCDGYYEYDSDEEGFGNEDNEN</sequence>
<comment type="caution">
    <text evidence="1">The sequence shown here is derived from an EMBL/GenBank/DDBJ whole genome shotgun (WGS) entry which is preliminary data.</text>
</comment>
<dbReference type="EMBL" id="JXXK01000002">
    <property type="protein sequence ID" value="KJF41212.1"/>
    <property type="molecule type" value="Genomic_DNA"/>
</dbReference>
<dbReference type="AlphaFoldDB" id="A0A0D8J2U5"/>
<evidence type="ECO:0000313" key="1">
    <source>
        <dbReference type="EMBL" id="KJF41212.1"/>
    </source>
</evidence>
<proteinExistence type="predicted"/>
<dbReference type="RefSeq" id="WP_156146168.1">
    <property type="nucleotide sequence ID" value="NZ_JXXK01000002.1"/>
</dbReference>
<evidence type="ECO:0000313" key="2">
    <source>
        <dbReference type="Proteomes" id="UP000032483"/>
    </source>
</evidence>
<organism evidence="1 2">
    <name type="scientific">Ruthenibacterium lactatiformans</name>
    <dbReference type="NCBI Taxonomy" id="1550024"/>
    <lineage>
        <taxon>Bacteria</taxon>
        <taxon>Bacillati</taxon>
        <taxon>Bacillota</taxon>
        <taxon>Clostridia</taxon>
        <taxon>Eubacteriales</taxon>
        <taxon>Oscillospiraceae</taxon>
        <taxon>Ruthenibacterium</taxon>
    </lineage>
</organism>
<protein>
    <submittedName>
        <fullName evidence="1">Uncharacterized protein</fullName>
    </submittedName>
</protein>
<accession>A0A0D8J2U5</accession>
<dbReference type="Proteomes" id="UP000032483">
    <property type="component" value="Unassembled WGS sequence"/>
</dbReference>
<name>A0A0D8J2U5_9FIRM</name>
<gene>
    <name evidence="1" type="ORF">TQ39_03165</name>
</gene>
<dbReference type="GeneID" id="42855636"/>